<proteinExistence type="predicted"/>
<evidence type="ECO:0000259" key="3">
    <source>
        <dbReference type="PROSITE" id="PS50883"/>
    </source>
</evidence>
<dbReference type="Pfam" id="PF08448">
    <property type="entry name" value="PAS_4"/>
    <property type="match status" value="1"/>
</dbReference>
<dbReference type="SMART" id="SM00267">
    <property type="entry name" value="GGDEF"/>
    <property type="match status" value="1"/>
</dbReference>
<dbReference type="InterPro" id="IPR029787">
    <property type="entry name" value="Nucleotide_cyclase"/>
</dbReference>
<dbReference type="Pfam" id="PF00563">
    <property type="entry name" value="EAL"/>
    <property type="match status" value="1"/>
</dbReference>
<dbReference type="NCBIfam" id="TIGR00229">
    <property type="entry name" value="sensory_box"/>
    <property type="match status" value="1"/>
</dbReference>
<dbReference type="InterPro" id="IPR000160">
    <property type="entry name" value="GGDEF_dom"/>
</dbReference>
<dbReference type="InterPro" id="IPR000014">
    <property type="entry name" value="PAS"/>
</dbReference>
<dbReference type="SMART" id="SM00052">
    <property type="entry name" value="EAL"/>
    <property type="match status" value="1"/>
</dbReference>
<dbReference type="CDD" id="cd00130">
    <property type="entry name" value="PAS"/>
    <property type="match status" value="1"/>
</dbReference>
<gene>
    <name evidence="5" type="ORF">ACCAA_330033</name>
</gene>
<feature type="domain" description="PAS" evidence="1">
    <location>
        <begin position="142"/>
        <end position="213"/>
    </location>
</feature>
<evidence type="ECO:0000259" key="2">
    <source>
        <dbReference type="PROSITE" id="PS50113"/>
    </source>
</evidence>
<dbReference type="Gene3D" id="3.30.450.20">
    <property type="entry name" value="PAS domain"/>
    <property type="match status" value="1"/>
</dbReference>
<dbReference type="PANTHER" id="PTHR44757">
    <property type="entry name" value="DIGUANYLATE CYCLASE DGCP"/>
    <property type="match status" value="1"/>
</dbReference>
<dbReference type="SMART" id="SM00091">
    <property type="entry name" value="PAS"/>
    <property type="match status" value="1"/>
</dbReference>
<dbReference type="EMBL" id="FLQX01000109">
    <property type="protein sequence ID" value="SBT06447.1"/>
    <property type="molecule type" value="Genomic_DNA"/>
</dbReference>
<dbReference type="SUPFAM" id="SSF141868">
    <property type="entry name" value="EAL domain-like"/>
    <property type="match status" value="1"/>
</dbReference>
<accession>A0A1A8XPS9</accession>
<dbReference type="PANTHER" id="PTHR44757:SF2">
    <property type="entry name" value="BIOFILM ARCHITECTURE MAINTENANCE PROTEIN MBAA"/>
    <property type="match status" value="1"/>
</dbReference>
<dbReference type="PROSITE" id="PS50887">
    <property type="entry name" value="GGDEF"/>
    <property type="match status" value="1"/>
</dbReference>
<evidence type="ECO:0000259" key="1">
    <source>
        <dbReference type="PROSITE" id="PS50112"/>
    </source>
</evidence>
<dbReference type="AlphaFoldDB" id="A0A1A8XPS9"/>
<feature type="domain" description="PAC" evidence="2">
    <location>
        <begin position="218"/>
        <end position="270"/>
    </location>
</feature>
<dbReference type="PROSITE" id="PS50112">
    <property type="entry name" value="PAS"/>
    <property type="match status" value="1"/>
</dbReference>
<sequence>MLLTLRDREMIGHSVPDARVLGQLLLMQSVVASLPDTAILPFVVQGLGDVPGVSLVAFQASVANGKDSSLRFRLTAGSSDFGELAFSVTDSEAFAPYIDHIRNFSFTVALIMEERQQRRVIEGHRSLLEHQVAERTSELAKERDLVKRYLDVAGVMLMALDRNGRITMINRKGAQILDLPESSLVGMNWFEHFIPDDEIGALRQVFSSLMAGKTRLVERYENRIMTAGGRALMMAWNNTLLRDETGAVTGTLSSAEDITARKAAEDEIRNLAFFDPLTSLPNRRRLIDRLKQAIAARARSKQYGALLFIDLDHFKVLNDTLGHDIGDLLLQQVGKRLTTCVREGDAVARLGGDEFVVMLENLGESLHQAIAHTDAVGRKILTTLNQPYQLAEYTYSSTPSIGITLISDSQGSVDDLLKQADLAMYQAKAAGRDTLRFFEPEMQAAVAIRALLEAALREALPNNQFRVFYQPQVDGQRGLTGVEALLRWQHPQRGLVLPLEFIHVAEETGLILPLGLWVLETACVQLALWAARPEMAHLIIAVNVSVCQLHHHDFVDQVLAVLERTGANAHRLKLELTESLLVKDQASAIAKMTALKTRGVGFSLDDFGTGYSSLAYLKRLPLDQLKIDQSFVGNILTDRHDAAISRMIIALAESVGLEVIAEGVETEAQRDFLARQGCYAYQGYLFSRPLPLADFEELCTPAVLSFGHDDDRYPSFAQHSLRI</sequence>
<dbReference type="NCBIfam" id="TIGR00254">
    <property type="entry name" value="GGDEF"/>
    <property type="match status" value="1"/>
</dbReference>
<dbReference type="RefSeq" id="WP_186407159.1">
    <property type="nucleotide sequence ID" value="NZ_FLQX01000109.1"/>
</dbReference>
<dbReference type="SUPFAM" id="SSF55785">
    <property type="entry name" value="PYP-like sensor domain (PAS domain)"/>
    <property type="match status" value="1"/>
</dbReference>
<dbReference type="SUPFAM" id="SSF55073">
    <property type="entry name" value="Nucleotide cyclase"/>
    <property type="match status" value="1"/>
</dbReference>
<dbReference type="InterPro" id="IPR035919">
    <property type="entry name" value="EAL_sf"/>
</dbReference>
<keyword evidence="6" id="KW-1185">Reference proteome</keyword>
<organism evidence="5 6">
    <name type="scientific">Candidatus Accumulibacter aalborgensis</name>
    <dbReference type="NCBI Taxonomy" id="1860102"/>
    <lineage>
        <taxon>Bacteria</taxon>
        <taxon>Pseudomonadati</taxon>
        <taxon>Pseudomonadota</taxon>
        <taxon>Betaproteobacteria</taxon>
        <taxon>Candidatus Accumulibacter</taxon>
    </lineage>
</organism>
<dbReference type="Pfam" id="PF00990">
    <property type="entry name" value="GGDEF"/>
    <property type="match status" value="1"/>
</dbReference>
<evidence type="ECO:0000313" key="5">
    <source>
        <dbReference type="EMBL" id="SBT06447.1"/>
    </source>
</evidence>
<dbReference type="InterPro" id="IPR043128">
    <property type="entry name" value="Rev_trsase/Diguanyl_cyclase"/>
</dbReference>
<name>A0A1A8XPS9_9PROT</name>
<dbReference type="PROSITE" id="PS50113">
    <property type="entry name" value="PAC"/>
    <property type="match status" value="1"/>
</dbReference>
<dbReference type="PROSITE" id="PS50883">
    <property type="entry name" value="EAL"/>
    <property type="match status" value="1"/>
</dbReference>
<dbReference type="CDD" id="cd01948">
    <property type="entry name" value="EAL"/>
    <property type="match status" value="1"/>
</dbReference>
<dbReference type="InterPro" id="IPR000700">
    <property type="entry name" value="PAS-assoc_C"/>
</dbReference>
<protein>
    <submittedName>
        <fullName evidence="5">Diguanylate cyclase/phosphodiesterase with PAS/PAC sensor(S)</fullName>
    </submittedName>
</protein>
<dbReference type="FunFam" id="3.20.20.450:FF:000001">
    <property type="entry name" value="Cyclic di-GMP phosphodiesterase yahA"/>
    <property type="match status" value="1"/>
</dbReference>
<reference evidence="5 6" key="1">
    <citation type="submission" date="2016-06" db="EMBL/GenBank/DDBJ databases">
        <authorList>
            <person name="Kjaerup R.B."/>
            <person name="Dalgaard T.S."/>
            <person name="Juul-Madsen H.R."/>
        </authorList>
    </citation>
    <scope>NUCLEOTIDE SEQUENCE [LARGE SCALE GENOMIC DNA]</scope>
    <source>
        <strain evidence="5">3</strain>
    </source>
</reference>
<dbReference type="Gene3D" id="3.30.70.270">
    <property type="match status" value="1"/>
</dbReference>
<dbReference type="Gene3D" id="3.20.20.450">
    <property type="entry name" value="EAL domain"/>
    <property type="match status" value="1"/>
</dbReference>
<dbReference type="InterPro" id="IPR013656">
    <property type="entry name" value="PAS_4"/>
</dbReference>
<feature type="domain" description="EAL" evidence="3">
    <location>
        <begin position="449"/>
        <end position="703"/>
    </location>
</feature>
<dbReference type="InterPro" id="IPR052155">
    <property type="entry name" value="Biofilm_reg_signaling"/>
</dbReference>
<evidence type="ECO:0000259" key="4">
    <source>
        <dbReference type="PROSITE" id="PS50887"/>
    </source>
</evidence>
<evidence type="ECO:0000313" key="6">
    <source>
        <dbReference type="Proteomes" id="UP000199169"/>
    </source>
</evidence>
<feature type="domain" description="GGDEF" evidence="4">
    <location>
        <begin position="302"/>
        <end position="440"/>
    </location>
</feature>
<dbReference type="Proteomes" id="UP000199169">
    <property type="component" value="Unassembled WGS sequence"/>
</dbReference>
<dbReference type="CDD" id="cd01949">
    <property type="entry name" value="GGDEF"/>
    <property type="match status" value="1"/>
</dbReference>
<dbReference type="STRING" id="1860102.ACCAA_330033"/>
<dbReference type="InterPro" id="IPR035965">
    <property type="entry name" value="PAS-like_dom_sf"/>
</dbReference>
<dbReference type="InterPro" id="IPR001633">
    <property type="entry name" value="EAL_dom"/>
</dbReference>